<dbReference type="Pfam" id="PF00583">
    <property type="entry name" value="Acetyltransf_1"/>
    <property type="match status" value="1"/>
</dbReference>
<comment type="caution">
    <text evidence="2">The sequence shown here is derived from an EMBL/GenBank/DDBJ whole genome shotgun (WGS) entry which is preliminary data.</text>
</comment>
<dbReference type="Gene3D" id="3.40.630.30">
    <property type="match status" value="1"/>
</dbReference>
<evidence type="ECO:0000313" key="2">
    <source>
        <dbReference type="EMBL" id="GIN98733.1"/>
    </source>
</evidence>
<reference evidence="2 3" key="1">
    <citation type="submission" date="2021-03" db="EMBL/GenBank/DDBJ databases">
        <title>Antimicrobial resistance genes in bacteria isolated from Japanese honey, and their potential for conferring macrolide and lincosamide resistance in the American foulbrood pathogen Paenibacillus larvae.</title>
        <authorList>
            <person name="Okamoto M."/>
            <person name="Kumagai M."/>
            <person name="Kanamori H."/>
            <person name="Takamatsu D."/>
        </authorList>
    </citation>
    <scope>NUCLEOTIDE SEQUENCE [LARGE SCALE GENOMIC DNA]</scope>
    <source>
        <strain evidence="2 3">J6TS1</strain>
    </source>
</reference>
<accession>A0ABQ4L378</accession>
<dbReference type="InterPro" id="IPR022525">
    <property type="entry name" value="GNAT_AblB"/>
</dbReference>
<dbReference type="EMBL" id="BORJ01000016">
    <property type="protein sequence ID" value="GIN98733.1"/>
    <property type="molecule type" value="Genomic_DNA"/>
</dbReference>
<gene>
    <name evidence="2" type="ORF">J6TS1_46030</name>
</gene>
<dbReference type="InterPro" id="IPR000182">
    <property type="entry name" value="GNAT_dom"/>
</dbReference>
<dbReference type="PROSITE" id="PS51186">
    <property type="entry name" value="GNAT"/>
    <property type="match status" value="1"/>
</dbReference>
<keyword evidence="3" id="KW-1185">Reference proteome</keyword>
<feature type="domain" description="N-acetyltransferase" evidence="1">
    <location>
        <begin position="129"/>
        <end position="243"/>
    </location>
</feature>
<evidence type="ECO:0000259" key="1">
    <source>
        <dbReference type="PROSITE" id="PS51186"/>
    </source>
</evidence>
<name>A0ABQ4L378_SIMTE</name>
<evidence type="ECO:0000313" key="3">
    <source>
        <dbReference type="Proteomes" id="UP000680670"/>
    </source>
</evidence>
<sequence>MLATNGTVKGKDFNMNVCIDPPNKRLRVDEYVGNVNSMIDRLNELAKKYAITKVIMKAKSNDMELLLSRGYMLEAIFKRYFSGDDAYGMVRYYDPARRTSEDWIKEDNILNDVLKLPKSLVSKKLEEDFNIQMGKAEDAGQLAELYAHVFETYPTPMNQKEYIEKVMSEGTIFFIIKKAGRIISAASAEINDKYSNAEITDCATLPEFRKHGLMKVLIDALEKELFRRHIFCSYSIARTFLLG</sequence>
<dbReference type="SUPFAM" id="SSF55729">
    <property type="entry name" value="Acyl-CoA N-acyltransferases (Nat)"/>
    <property type="match status" value="1"/>
</dbReference>
<protein>
    <recommendedName>
        <fullName evidence="1">N-acetyltransferase domain-containing protein</fullName>
    </recommendedName>
</protein>
<dbReference type="InterPro" id="IPR016181">
    <property type="entry name" value="Acyl_CoA_acyltransferase"/>
</dbReference>
<proteinExistence type="predicted"/>
<organism evidence="2 3">
    <name type="scientific">Siminovitchia terrae</name>
    <name type="common">Bacillus terrae</name>
    <dbReference type="NCBI Taxonomy" id="1914933"/>
    <lineage>
        <taxon>Bacteria</taxon>
        <taxon>Bacillati</taxon>
        <taxon>Bacillota</taxon>
        <taxon>Bacilli</taxon>
        <taxon>Bacillales</taxon>
        <taxon>Bacillaceae</taxon>
        <taxon>Siminovitchia</taxon>
    </lineage>
</organism>
<dbReference type="NCBIfam" id="TIGR03827">
    <property type="entry name" value="GNAT_ablB"/>
    <property type="match status" value="1"/>
</dbReference>
<dbReference type="CDD" id="cd04301">
    <property type="entry name" value="NAT_SF"/>
    <property type="match status" value="1"/>
</dbReference>
<dbReference type="Proteomes" id="UP000680670">
    <property type="component" value="Unassembled WGS sequence"/>
</dbReference>